<sequence length="49" mass="5818">MESALWECSLFEEHDFRNIKISVKHHDPVVMIRLTASWHNGVITHFILE</sequence>
<organism evidence="1">
    <name type="scientific">freshwater metagenome</name>
    <dbReference type="NCBI Taxonomy" id="449393"/>
    <lineage>
        <taxon>unclassified sequences</taxon>
        <taxon>metagenomes</taxon>
        <taxon>ecological metagenomes</taxon>
    </lineage>
</organism>
<protein>
    <submittedName>
        <fullName evidence="1">Unannotated protein</fullName>
    </submittedName>
</protein>
<dbReference type="EMBL" id="CAEZZQ010000054">
    <property type="protein sequence ID" value="CAB4777479.1"/>
    <property type="molecule type" value="Genomic_DNA"/>
</dbReference>
<proteinExistence type="predicted"/>
<name>A0A6J6W1G9_9ZZZZ</name>
<reference evidence="1" key="1">
    <citation type="submission" date="2020-05" db="EMBL/GenBank/DDBJ databases">
        <authorList>
            <person name="Chiriac C."/>
            <person name="Salcher M."/>
            <person name="Ghai R."/>
            <person name="Kavagutti S V."/>
        </authorList>
    </citation>
    <scope>NUCLEOTIDE SEQUENCE</scope>
</reference>
<evidence type="ECO:0000313" key="1">
    <source>
        <dbReference type="EMBL" id="CAB4777479.1"/>
    </source>
</evidence>
<dbReference type="AlphaFoldDB" id="A0A6J6W1G9"/>
<gene>
    <name evidence="1" type="ORF">UFOPK2894_00961</name>
</gene>
<accession>A0A6J6W1G9</accession>